<dbReference type="InterPro" id="IPR004841">
    <property type="entry name" value="AA-permease/SLC12A_dom"/>
</dbReference>
<name>A0A1Y2BZQ3_9FUNG</name>
<feature type="compositionally biased region" description="Basic and acidic residues" evidence="5">
    <location>
        <begin position="1"/>
        <end position="11"/>
    </location>
</feature>
<dbReference type="Pfam" id="PF00324">
    <property type="entry name" value="AA_permease"/>
    <property type="match status" value="1"/>
</dbReference>
<feature type="transmembrane region" description="Helical" evidence="6">
    <location>
        <begin position="399"/>
        <end position="418"/>
    </location>
</feature>
<comment type="caution">
    <text evidence="8">The sequence shown here is derived from an EMBL/GenBank/DDBJ whole genome shotgun (WGS) entry which is preliminary data.</text>
</comment>
<dbReference type="EMBL" id="MCGO01000036">
    <property type="protein sequence ID" value="ORY40262.1"/>
    <property type="molecule type" value="Genomic_DNA"/>
</dbReference>
<evidence type="ECO:0000256" key="2">
    <source>
        <dbReference type="ARBA" id="ARBA00022692"/>
    </source>
</evidence>
<reference evidence="8 9" key="1">
    <citation type="submission" date="2016-07" db="EMBL/GenBank/DDBJ databases">
        <title>Pervasive Adenine N6-methylation of Active Genes in Fungi.</title>
        <authorList>
            <consortium name="DOE Joint Genome Institute"/>
            <person name="Mondo S.J."/>
            <person name="Dannebaum R.O."/>
            <person name="Kuo R.C."/>
            <person name="Labutti K."/>
            <person name="Haridas S."/>
            <person name="Kuo A."/>
            <person name="Salamov A."/>
            <person name="Ahrendt S.R."/>
            <person name="Lipzen A."/>
            <person name="Sullivan W."/>
            <person name="Andreopoulos W.B."/>
            <person name="Clum A."/>
            <person name="Lindquist E."/>
            <person name="Daum C."/>
            <person name="Ramamoorthy G.K."/>
            <person name="Gryganskyi A."/>
            <person name="Culley D."/>
            <person name="Magnuson J.K."/>
            <person name="James T.Y."/>
            <person name="O'Malley M.A."/>
            <person name="Stajich J.E."/>
            <person name="Spatafora J.W."/>
            <person name="Visel A."/>
            <person name="Grigoriev I.V."/>
        </authorList>
    </citation>
    <scope>NUCLEOTIDE SEQUENCE [LARGE SCALE GENOMIC DNA]</scope>
    <source>
        <strain evidence="8 9">JEL800</strain>
    </source>
</reference>
<evidence type="ECO:0000256" key="1">
    <source>
        <dbReference type="ARBA" id="ARBA00004141"/>
    </source>
</evidence>
<sequence length="553" mass="61368">MGLTNDKEAPLRESSTSKVLRTSEIRIPPIPSSETHLPAPTRSGNLLAPTHHSGANLPPTKSGNLQAGTIGRPSKSFISLAAEKAFAVTYETKDEKYFEDRILTKSDLGVYHIFSVCIISIAVILAELMTMLPFIGGLATFTRAAFGPYLGYMIGQCELAEYTIFLAGNINGLATNLNNLAQWDQKYIPAWWFIIFTICFGIQVIRNKLFFGCFCVLCVLCLGVVLAFTLPQISVANSYFWADHQYFQETFNSDVNSTTIPYNQVQALFPLGITGVVNSVPFVMGDFQGLEIIPLMAEECRDFITDGPRAMFATSATFISLYWLLILVIASVPPGLYGNESFWYPMINTFAGFLGLDPEGQTYNTLCYWIGALYLSRSGLMPQFLSITTLPYKTERVPWASYLFGCLMALFFILLSYFEPSVSGSLAVITNALGPAGFLYLTLMYGSTCVSFVYLRYKYPSFKRPFKSALGIPCAVYALAVCVFVFVAIVMNEANYVAVSICAGKLVLGMIHMWFHRKHLVMSPEEEAIQKVEEEVYLKSLGQLDPVVEVQEA</sequence>
<evidence type="ECO:0000256" key="6">
    <source>
        <dbReference type="SAM" id="Phobius"/>
    </source>
</evidence>
<dbReference type="Proteomes" id="UP000193642">
    <property type="component" value="Unassembled WGS sequence"/>
</dbReference>
<evidence type="ECO:0000259" key="7">
    <source>
        <dbReference type="Pfam" id="PF00324"/>
    </source>
</evidence>
<feature type="transmembrane region" description="Helical" evidence="6">
    <location>
        <begin position="496"/>
        <end position="515"/>
    </location>
</feature>
<evidence type="ECO:0000256" key="5">
    <source>
        <dbReference type="SAM" id="MobiDB-lite"/>
    </source>
</evidence>
<dbReference type="STRING" id="329046.A0A1Y2BZQ3"/>
<keyword evidence="2 6" id="KW-0812">Transmembrane</keyword>
<feature type="transmembrane region" description="Helical" evidence="6">
    <location>
        <begin position="469"/>
        <end position="490"/>
    </location>
</feature>
<evidence type="ECO:0000313" key="9">
    <source>
        <dbReference type="Proteomes" id="UP000193642"/>
    </source>
</evidence>
<feature type="transmembrane region" description="Helical" evidence="6">
    <location>
        <begin position="108"/>
        <end position="126"/>
    </location>
</feature>
<feature type="region of interest" description="Disordered" evidence="5">
    <location>
        <begin position="1"/>
        <end position="65"/>
    </location>
</feature>
<evidence type="ECO:0000256" key="4">
    <source>
        <dbReference type="ARBA" id="ARBA00023136"/>
    </source>
</evidence>
<dbReference type="PANTHER" id="PTHR42770">
    <property type="entry name" value="AMINO ACID TRANSPORTER-RELATED"/>
    <property type="match status" value="1"/>
</dbReference>
<dbReference type="InterPro" id="IPR050367">
    <property type="entry name" value="APC_superfamily"/>
</dbReference>
<feature type="transmembrane region" description="Helical" evidence="6">
    <location>
        <begin position="311"/>
        <end position="332"/>
    </location>
</feature>
<dbReference type="GO" id="GO:0022857">
    <property type="term" value="F:transmembrane transporter activity"/>
    <property type="evidence" value="ECO:0007669"/>
    <property type="project" value="InterPro"/>
</dbReference>
<dbReference type="Gene3D" id="1.20.1740.10">
    <property type="entry name" value="Amino acid/polyamine transporter I"/>
    <property type="match status" value="1"/>
</dbReference>
<dbReference type="PANTHER" id="PTHR42770:SF7">
    <property type="entry name" value="MEMBRANE PROTEIN"/>
    <property type="match status" value="1"/>
</dbReference>
<feature type="transmembrane region" description="Helical" evidence="6">
    <location>
        <begin position="187"/>
        <end position="203"/>
    </location>
</feature>
<gene>
    <name evidence="8" type="ORF">BCR33DRAFT_740508</name>
</gene>
<protein>
    <recommendedName>
        <fullName evidence="7">Amino acid permease/ SLC12A domain-containing protein</fullName>
    </recommendedName>
</protein>
<dbReference type="GO" id="GO:0005886">
    <property type="term" value="C:plasma membrane"/>
    <property type="evidence" value="ECO:0007669"/>
    <property type="project" value="UniProtKB-SubCell"/>
</dbReference>
<evidence type="ECO:0000313" key="8">
    <source>
        <dbReference type="EMBL" id="ORY40262.1"/>
    </source>
</evidence>
<accession>A0A1Y2BZQ3</accession>
<keyword evidence="4 6" id="KW-0472">Membrane</keyword>
<feature type="domain" description="Amino acid permease/ SLC12A" evidence="7">
    <location>
        <begin position="110"/>
        <end position="333"/>
    </location>
</feature>
<keyword evidence="3 6" id="KW-1133">Transmembrane helix</keyword>
<dbReference type="AlphaFoldDB" id="A0A1Y2BZQ3"/>
<keyword evidence="9" id="KW-1185">Reference proteome</keyword>
<feature type="transmembrane region" description="Helical" evidence="6">
    <location>
        <begin position="438"/>
        <end position="457"/>
    </location>
</feature>
<comment type="subcellular location">
    <subcellularLocation>
        <location evidence="1">Membrane</location>
        <topology evidence="1">Multi-pass membrane protein</topology>
    </subcellularLocation>
</comment>
<evidence type="ECO:0000256" key="3">
    <source>
        <dbReference type="ARBA" id="ARBA00022989"/>
    </source>
</evidence>
<organism evidence="8 9">
    <name type="scientific">Rhizoclosmatium globosum</name>
    <dbReference type="NCBI Taxonomy" id="329046"/>
    <lineage>
        <taxon>Eukaryota</taxon>
        <taxon>Fungi</taxon>
        <taxon>Fungi incertae sedis</taxon>
        <taxon>Chytridiomycota</taxon>
        <taxon>Chytridiomycota incertae sedis</taxon>
        <taxon>Chytridiomycetes</taxon>
        <taxon>Chytridiales</taxon>
        <taxon>Chytriomycetaceae</taxon>
        <taxon>Rhizoclosmatium</taxon>
    </lineage>
</organism>
<dbReference type="OrthoDB" id="2147536at2759"/>
<feature type="transmembrane region" description="Helical" evidence="6">
    <location>
        <begin position="209"/>
        <end position="230"/>
    </location>
</feature>
<proteinExistence type="predicted"/>